<dbReference type="Proteomes" id="UP000183567">
    <property type="component" value="Unassembled WGS sequence"/>
</dbReference>
<keyword evidence="4" id="KW-1185">Reference proteome</keyword>
<feature type="region of interest" description="Disordered" evidence="1">
    <location>
        <begin position="557"/>
        <end position="583"/>
    </location>
</feature>
<reference evidence="3 4" key="1">
    <citation type="submission" date="2016-03" db="EMBL/GenBank/DDBJ databases">
        <title>Comparative genomics of the ectomycorrhizal sister species Rhizopogon vinicolor and Rhizopogon vesiculosus (Basidiomycota: Boletales) reveals a divergence of the mating type B locus.</title>
        <authorList>
            <person name="Mujic A.B."/>
            <person name="Kuo A."/>
            <person name="Tritt A."/>
            <person name="Lipzen A."/>
            <person name="Chen C."/>
            <person name="Johnson J."/>
            <person name="Sharma A."/>
            <person name="Barry K."/>
            <person name="Grigoriev I.V."/>
            <person name="Spatafora J.W."/>
        </authorList>
    </citation>
    <scope>NUCLEOTIDE SEQUENCE [LARGE SCALE GENOMIC DNA]</scope>
    <source>
        <strain evidence="3 4">AM-OR11-056</strain>
    </source>
</reference>
<protein>
    <recommendedName>
        <fullName evidence="2">CxC2-like cysteine cluster KDZ transposase-associated domain-containing protein</fullName>
    </recommendedName>
</protein>
<feature type="region of interest" description="Disordered" evidence="1">
    <location>
        <begin position="58"/>
        <end position="82"/>
    </location>
</feature>
<evidence type="ECO:0000256" key="1">
    <source>
        <dbReference type="SAM" id="MobiDB-lite"/>
    </source>
</evidence>
<gene>
    <name evidence="3" type="ORF">AZE42_12030</name>
</gene>
<accession>A0A1J8RB30</accession>
<evidence type="ECO:0000313" key="3">
    <source>
        <dbReference type="EMBL" id="OJA21100.1"/>
    </source>
</evidence>
<name>A0A1J8RB30_9AGAM</name>
<evidence type="ECO:0000313" key="4">
    <source>
        <dbReference type="Proteomes" id="UP000183567"/>
    </source>
</evidence>
<comment type="caution">
    <text evidence="3">The sequence shown here is derived from an EMBL/GenBank/DDBJ whole genome shotgun (WGS) entry which is preliminary data.</text>
</comment>
<proteinExistence type="predicted"/>
<dbReference type="EMBL" id="LVVM01000277">
    <property type="protein sequence ID" value="OJA21100.1"/>
    <property type="molecule type" value="Genomic_DNA"/>
</dbReference>
<dbReference type="CDD" id="cd19757">
    <property type="entry name" value="Bbox1"/>
    <property type="match status" value="1"/>
</dbReference>
<dbReference type="AlphaFoldDB" id="A0A1J8RB30"/>
<dbReference type="PANTHER" id="PTHR33104:SF2">
    <property type="entry name" value="CXC3 LIKE CYSTEINE CLUSTER DOMAIN-CONTAINING PROTEIN"/>
    <property type="match status" value="1"/>
</dbReference>
<dbReference type="STRING" id="180088.A0A1J8RB30"/>
<organism evidence="3 4">
    <name type="scientific">Rhizopogon vesiculosus</name>
    <dbReference type="NCBI Taxonomy" id="180088"/>
    <lineage>
        <taxon>Eukaryota</taxon>
        <taxon>Fungi</taxon>
        <taxon>Dikarya</taxon>
        <taxon>Basidiomycota</taxon>
        <taxon>Agaricomycotina</taxon>
        <taxon>Agaricomycetes</taxon>
        <taxon>Agaricomycetidae</taxon>
        <taxon>Boletales</taxon>
        <taxon>Suillineae</taxon>
        <taxon>Rhizopogonaceae</taxon>
        <taxon>Rhizopogon</taxon>
    </lineage>
</organism>
<feature type="domain" description="CxC2-like cysteine cluster KDZ transposase-associated" evidence="2">
    <location>
        <begin position="188"/>
        <end position="295"/>
    </location>
</feature>
<sequence>MFPSHQSLKNPHARVKRKRLNVYVPQSPNVPNVHATYTFVSRNQGFTASRGSHVITQSTSSANATVKESEPTITDTDNDFNMPDMEPEVEIEGVDHSRRKYTTGDHPLLSWTADCDMFLLELLRHEGRGDFVNLTVCRSCHSGFAEYRCMDCFGSDLFCSQCLVALHARNPVHRVQKWTGSSFIAQSLKKLGLRVQLGHAVGEACLLPERAFNDDFTLIDSTGIFEIGLDYCGCDTAQTRTKQLLRAAWFPATALDPRTAATFRVLEQYHLLSFESKASGYEFYHAIARLTDNTGLSPQKDCYRAFLRMVREWRHLTMLKRAGRGHDPAGVDGTSLGECAVLCPACPQPGKNLPDDWQHVPKPKRWLYALFIAIDANFRLKRYNISNNDTDPGLSHGWAYFVEETAYKSHLERCGGTLQEKSNCSSHNAVNMADTKASQGLAATGVGTIDCARHNMKLPNGVGDLQKGERYTNMDYLFFSTLARRSVDVLNISYDIACQWHKNLWQRMPTLPPGLQLDHATKFIRFFVPKFHLPAHILKCQTTFSFNFSKNVGRTDGEAPERGWSNINPVASSTKAMGPGSRRDTLDDHFGDWNWKKVVGLGATLLRKMNEAKDERDVHMNVFDELDGALKPEATTVWMAEITHWEENPNDLSVVNPFEAKVSAVTQAAVRLKLAEIEARQLQEGTDISLHPDISPSIFIATGIDLESEQRHLKSDFTLQGAHSTDTRKAALVQHRNSLQRKVTAWRQVQILYTPAVQLLSSRMETIGSPVNPEDTKLWLPSSLAAGSLSCDIHLLTMEWELRIAQAGDALEEIRRSLRLRNYMYTFKRNWVRGQSANTRAQNALGRVKERAATAAEKYRAAHAALSALAPILRKVGWNVKLRSLNTKDDVREMTVPKQGESEGRRQLSWIWVVEGVGDDEDEVVQDGTVSFCYGRKLIFTRSTGLRIEWCKARARAMRWREEVELLQEEMRRVLQFLRWHACWWDVTAHSRTLPTAAENEGLIAYATRQAQIRRDLAAKFEFSWMRHLSAVPGVSTVSPALSHSVSLHLPDLSIPELPPP</sequence>
<dbReference type="Pfam" id="PF18803">
    <property type="entry name" value="CxC2"/>
    <property type="match status" value="1"/>
</dbReference>
<dbReference type="PANTHER" id="PTHR33104">
    <property type="entry name" value="SI:DKEY-29D5.2"/>
    <property type="match status" value="1"/>
</dbReference>
<dbReference type="InterPro" id="IPR041457">
    <property type="entry name" value="CxC2_KDZ-assoc"/>
</dbReference>
<dbReference type="Pfam" id="PF18758">
    <property type="entry name" value="KDZ"/>
    <property type="match status" value="1"/>
</dbReference>
<feature type="compositionally biased region" description="Polar residues" evidence="1">
    <location>
        <begin position="565"/>
        <end position="575"/>
    </location>
</feature>
<evidence type="ECO:0000259" key="2">
    <source>
        <dbReference type="Pfam" id="PF18803"/>
    </source>
</evidence>
<dbReference type="InterPro" id="IPR040521">
    <property type="entry name" value="KDZ"/>
</dbReference>
<feature type="compositionally biased region" description="Polar residues" evidence="1">
    <location>
        <begin position="58"/>
        <end position="75"/>
    </location>
</feature>
<dbReference type="OrthoDB" id="3261436at2759"/>